<dbReference type="InterPro" id="IPR052934">
    <property type="entry name" value="Methyl-DNA_Rec/Restrict_Enz"/>
</dbReference>
<dbReference type="GO" id="GO:0005524">
    <property type="term" value="F:ATP binding"/>
    <property type="evidence" value="ECO:0007669"/>
    <property type="project" value="InterPro"/>
</dbReference>
<feature type="domain" description="ATPase dynein-related AAA" evidence="1">
    <location>
        <begin position="129"/>
        <end position="304"/>
    </location>
</feature>
<protein>
    <submittedName>
        <fullName evidence="2">AAA domain (Dynein-related subfamily)</fullName>
    </submittedName>
</protein>
<evidence type="ECO:0000313" key="2">
    <source>
        <dbReference type="EMBL" id="SFJ22408.1"/>
    </source>
</evidence>
<dbReference type="InterPro" id="IPR011704">
    <property type="entry name" value="ATPase_dyneun-rel_AAA"/>
</dbReference>
<dbReference type="GO" id="GO:0016887">
    <property type="term" value="F:ATP hydrolysis activity"/>
    <property type="evidence" value="ECO:0007669"/>
    <property type="project" value="InterPro"/>
</dbReference>
<dbReference type="OrthoDB" id="9781481at2"/>
<reference evidence="3" key="1">
    <citation type="submission" date="2016-10" db="EMBL/GenBank/DDBJ databases">
        <authorList>
            <person name="Varghese N."/>
            <person name="Submissions S."/>
        </authorList>
    </citation>
    <scope>NUCLEOTIDE SEQUENCE [LARGE SCALE GENOMIC DNA]</scope>
    <source>
        <strain evidence="3">DSM 26542</strain>
    </source>
</reference>
<evidence type="ECO:0000313" key="3">
    <source>
        <dbReference type="Proteomes" id="UP000243887"/>
    </source>
</evidence>
<dbReference type="STRING" id="1150112.SAMN04487893_104175"/>
<dbReference type="AlphaFoldDB" id="A0A1I3PLH9"/>
<evidence type="ECO:0000259" key="1">
    <source>
        <dbReference type="Pfam" id="PF07728"/>
    </source>
</evidence>
<sequence>MNYFLYKIYGGDTLFSEAPIGEVFTWGIDNIVPNKTFSEGDVIIGYSSPSVFYLLKVHDVSSTRIKLIKELELTNDKHIDFSSGENIKVLSESDYKKLLSELLSTYVLSGSVGATIAPITSDMKPKNIIYFGAPGTGKSYTVDQIIKDQDKKYYERVSFHPDYDHASFVGGYKPITEKIVYEKDGEEIKEDQIRYKFVPQAFATIYKRAWQDLDNKYYLVIEEINRGNCAEIFGDIFQLLDRTSNYNVSPSTELYRYLLEEFGGDENHPGIKNGLRLPLNLDIYATMNTSDQSLYPMDSAFKRRWDWEYIPICYNEYTEEGQENASFKYLVKVEDKEYSWIKFIEIINNNHIKNNPSLGMDKCIGNYFIKPEDGYFITLKQFVNKVIFYLWNDVFKEEDNIVFEQDGSYEDFFPIGYNGLSKVKELFERIELEAEQSTSVGEEVE</sequence>
<dbReference type="Proteomes" id="UP000243887">
    <property type="component" value="Unassembled WGS sequence"/>
</dbReference>
<gene>
    <name evidence="2" type="ORF">SAMN04487893_104175</name>
</gene>
<dbReference type="InterPro" id="IPR027417">
    <property type="entry name" value="P-loop_NTPase"/>
</dbReference>
<proteinExistence type="predicted"/>
<name>A0A1I3PLH9_9FLAO</name>
<keyword evidence="3" id="KW-1185">Reference proteome</keyword>
<dbReference type="PANTHER" id="PTHR37291:SF1">
    <property type="entry name" value="TYPE IV METHYL-DIRECTED RESTRICTION ENZYME ECOKMCRB SUBUNIT"/>
    <property type="match status" value="1"/>
</dbReference>
<organism evidence="2 3">
    <name type="scientific">Myroides guanonis</name>
    <dbReference type="NCBI Taxonomy" id="1150112"/>
    <lineage>
        <taxon>Bacteria</taxon>
        <taxon>Pseudomonadati</taxon>
        <taxon>Bacteroidota</taxon>
        <taxon>Flavobacteriia</taxon>
        <taxon>Flavobacteriales</taxon>
        <taxon>Flavobacteriaceae</taxon>
        <taxon>Myroides</taxon>
    </lineage>
</organism>
<dbReference type="Gene3D" id="3.40.50.300">
    <property type="entry name" value="P-loop containing nucleotide triphosphate hydrolases"/>
    <property type="match status" value="1"/>
</dbReference>
<dbReference type="Pfam" id="PF07728">
    <property type="entry name" value="AAA_5"/>
    <property type="match status" value="1"/>
</dbReference>
<accession>A0A1I3PLH9</accession>
<dbReference type="PANTHER" id="PTHR37291">
    <property type="entry name" value="5-METHYLCYTOSINE-SPECIFIC RESTRICTION ENZYME B"/>
    <property type="match status" value="1"/>
</dbReference>
<dbReference type="SUPFAM" id="SSF52540">
    <property type="entry name" value="P-loop containing nucleoside triphosphate hydrolases"/>
    <property type="match status" value="1"/>
</dbReference>
<dbReference type="EMBL" id="FORU01000004">
    <property type="protein sequence ID" value="SFJ22408.1"/>
    <property type="molecule type" value="Genomic_DNA"/>
</dbReference>
<dbReference type="RefSeq" id="WP_090678463.1">
    <property type="nucleotide sequence ID" value="NZ_FORU01000004.1"/>
</dbReference>